<organism evidence="8 9">
    <name type="scientific">Acaromyces ingoldii</name>
    <dbReference type="NCBI Taxonomy" id="215250"/>
    <lineage>
        <taxon>Eukaryota</taxon>
        <taxon>Fungi</taxon>
        <taxon>Dikarya</taxon>
        <taxon>Basidiomycota</taxon>
        <taxon>Ustilaginomycotina</taxon>
        <taxon>Exobasidiomycetes</taxon>
        <taxon>Exobasidiales</taxon>
        <taxon>Cryptobasidiaceae</taxon>
        <taxon>Acaromyces</taxon>
    </lineage>
</organism>
<feature type="compositionally biased region" description="Acidic residues" evidence="6">
    <location>
        <begin position="246"/>
        <end position="264"/>
    </location>
</feature>
<feature type="compositionally biased region" description="Polar residues" evidence="6">
    <location>
        <begin position="36"/>
        <end position="54"/>
    </location>
</feature>
<evidence type="ECO:0000313" key="8">
    <source>
        <dbReference type="EMBL" id="PWN92905.1"/>
    </source>
</evidence>
<evidence type="ECO:0000256" key="6">
    <source>
        <dbReference type="SAM" id="MobiDB-lite"/>
    </source>
</evidence>
<evidence type="ECO:0000256" key="2">
    <source>
        <dbReference type="ARBA" id="ARBA00022448"/>
    </source>
</evidence>
<dbReference type="SUPFAM" id="SSF161111">
    <property type="entry name" value="Cation efflux protein transmembrane domain-like"/>
    <property type="match status" value="1"/>
</dbReference>
<feature type="region of interest" description="Disordered" evidence="6">
    <location>
        <begin position="302"/>
        <end position="516"/>
    </location>
</feature>
<dbReference type="InterPro" id="IPR002524">
    <property type="entry name" value="Cation_efflux"/>
</dbReference>
<feature type="compositionally biased region" description="Basic residues" evidence="6">
    <location>
        <begin position="77"/>
        <end position="109"/>
    </location>
</feature>
<dbReference type="RefSeq" id="XP_025380103.1">
    <property type="nucleotide sequence ID" value="XM_025520303.1"/>
</dbReference>
<dbReference type="NCBIfam" id="TIGR01297">
    <property type="entry name" value="CDF"/>
    <property type="match status" value="1"/>
</dbReference>
<dbReference type="Gene3D" id="3.30.70.1350">
    <property type="entry name" value="Cation efflux protein, cytoplasmic domain"/>
    <property type="match status" value="1"/>
</dbReference>
<name>A0A316YYJ0_9BASI</name>
<dbReference type="GO" id="GO:0098771">
    <property type="term" value="P:inorganic ion homeostasis"/>
    <property type="evidence" value="ECO:0007669"/>
    <property type="project" value="UniProtKB-ARBA"/>
</dbReference>
<dbReference type="EMBL" id="KZ819634">
    <property type="protein sequence ID" value="PWN92905.1"/>
    <property type="molecule type" value="Genomic_DNA"/>
</dbReference>
<proteinExistence type="predicted"/>
<keyword evidence="2" id="KW-0813">Transport</keyword>
<dbReference type="GO" id="GO:0016020">
    <property type="term" value="C:membrane"/>
    <property type="evidence" value="ECO:0007669"/>
    <property type="project" value="UniProtKB-SubCell"/>
</dbReference>
<dbReference type="InterPro" id="IPR036837">
    <property type="entry name" value="Cation_efflux_CTD_sf"/>
</dbReference>
<feature type="compositionally biased region" description="Basic and acidic residues" evidence="6">
    <location>
        <begin position="437"/>
        <end position="465"/>
    </location>
</feature>
<evidence type="ECO:0000256" key="3">
    <source>
        <dbReference type="ARBA" id="ARBA00022692"/>
    </source>
</evidence>
<sequence>MCAYKAPSGPERSSMDDAHPPLPRHTHGARFDEGGTQASAHSQQSAVLDGTQSLPGTRPGSPGGGSSPRGKGDRGARRLQHHHHHHHAHHQPHPRHSHKHHHHHHHLYSPRRDSNPFFRYDSTDSIQGFQGFPGKHSLSHNNQSIHDLSLLDTLIDRRGGQYEWARSSDETLADLGKRKKNGSQLRKYYENINTILDGWREVDEILESRFPQEVMSRFGTVEEVERVKTRSRHRLFSGRHSTDVDTHEDEDTGYMEESEDDSDLETGPRGGKPRKRTDSFTTRAANAFSGFWFGTSVKSNRGDEVSPLVKSTSSPRTASPPAPSTNRYGSTGNGSAINTFSGAGHGLSTIDDSAERSPAQGEAELANEDAPVLDDSRKGKAGEVRASTVQGRPVAVENEWKPNGSTAKGAKRRNRRIIDDISNSDSDDELDESSATEQRDSKSGRSGDAEGSLDRKLAMERSERKTRARHRDVLMPGTSGTVVRVDRSASTGKDTASDAAEGNETAKGKLSHPGGISERDRIKLLEHVPGRAEREEGKEKGASFAININLAVNVLLLAGKVVAVFSSNSVSLIASLVDSALDLLSTVIIFGTTKAVNYRSWATYFKYPVGKKRFEPLGVVIFSVLMVASFCQVLVESTERLWAVIKTGGHAPEEVVRLPLLGIAFMVLTIGIKSVMWLLYRSSESSGVRAVAQDAENDVVLNVASLIFPVIGSKLGWPALDPIGGIALSLYIIWEWLETLAETITKLSGAVASSSDISRALYLVTRFRSVNSISAFELYHSGDNMIAEADMVLPHSIPLKEAHDLGEVIVYCAESLSDIERVYVHLDYNPVGQAGHIGARG</sequence>
<dbReference type="OrthoDB" id="78296at2759"/>
<dbReference type="InterPro" id="IPR050291">
    <property type="entry name" value="CDF_Transporter"/>
</dbReference>
<dbReference type="GO" id="GO:0008324">
    <property type="term" value="F:monoatomic cation transmembrane transporter activity"/>
    <property type="evidence" value="ECO:0007669"/>
    <property type="project" value="InterPro"/>
</dbReference>
<keyword evidence="5" id="KW-0472">Membrane</keyword>
<dbReference type="Proteomes" id="UP000245768">
    <property type="component" value="Unassembled WGS sequence"/>
</dbReference>
<dbReference type="Gene3D" id="1.20.1510.10">
    <property type="entry name" value="Cation efflux protein transmembrane domain"/>
    <property type="match status" value="1"/>
</dbReference>
<dbReference type="Pfam" id="PF01545">
    <property type="entry name" value="Cation_efflux"/>
    <property type="match status" value="1"/>
</dbReference>
<dbReference type="GeneID" id="37042219"/>
<keyword evidence="9" id="KW-1185">Reference proteome</keyword>
<dbReference type="PANTHER" id="PTHR43840:SF4">
    <property type="entry name" value="CDF DIVALENT METAL CATION TRANSPORTER (EUROFUNG)"/>
    <property type="match status" value="1"/>
</dbReference>
<evidence type="ECO:0000313" key="9">
    <source>
        <dbReference type="Proteomes" id="UP000245768"/>
    </source>
</evidence>
<reference evidence="8" key="1">
    <citation type="journal article" date="2018" name="Mol. Biol. Evol.">
        <title>Broad Genomic Sampling Reveals a Smut Pathogenic Ancestry of the Fungal Clade Ustilaginomycotina.</title>
        <authorList>
            <person name="Kijpornyongpan T."/>
            <person name="Mondo S.J."/>
            <person name="Barry K."/>
            <person name="Sandor L."/>
            <person name="Lee J."/>
            <person name="Lipzen A."/>
            <person name="Pangilinan J."/>
            <person name="LaButti K."/>
            <person name="Hainaut M."/>
            <person name="Henrissat B."/>
            <person name="Grigoriev I.V."/>
            <person name="Spatafora J.W."/>
            <person name="Aime M.C."/>
        </authorList>
    </citation>
    <scope>NUCLEOTIDE SEQUENCE [LARGE SCALE GENOMIC DNA]</scope>
    <source>
        <strain evidence="8">MCA 4198</strain>
    </source>
</reference>
<keyword evidence="4" id="KW-1133">Transmembrane helix</keyword>
<feature type="domain" description="Cation efflux protein transmembrane" evidence="7">
    <location>
        <begin position="548"/>
        <end position="747"/>
    </location>
</feature>
<dbReference type="FunFam" id="1.20.1510.10:FF:000005">
    <property type="entry name" value="Putative Cation diffusion facilitator 1"/>
    <property type="match status" value="1"/>
</dbReference>
<dbReference type="InterPro" id="IPR027469">
    <property type="entry name" value="Cation_efflux_TMD_sf"/>
</dbReference>
<dbReference type="GO" id="GO:0030003">
    <property type="term" value="P:intracellular monoatomic cation homeostasis"/>
    <property type="evidence" value="ECO:0007669"/>
    <property type="project" value="UniProtKB-ARBA"/>
</dbReference>
<dbReference type="STRING" id="215250.A0A316YYJ0"/>
<evidence type="ECO:0000256" key="1">
    <source>
        <dbReference type="ARBA" id="ARBA00004141"/>
    </source>
</evidence>
<evidence type="ECO:0000256" key="4">
    <source>
        <dbReference type="ARBA" id="ARBA00022989"/>
    </source>
</evidence>
<gene>
    <name evidence="8" type="ORF">FA10DRAFT_263642</name>
</gene>
<dbReference type="AlphaFoldDB" id="A0A316YYJ0"/>
<dbReference type="PANTHER" id="PTHR43840">
    <property type="entry name" value="MITOCHONDRIAL METAL TRANSPORTER 1-RELATED"/>
    <property type="match status" value="1"/>
</dbReference>
<comment type="subcellular location">
    <subcellularLocation>
        <location evidence="1">Membrane</location>
        <topology evidence="1">Multi-pass membrane protein</topology>
    </subcellularLocation>
</comment>
<dbReference type="SUPFAM" id="SSF160240">
    <property type="entry name" value="Cation efflux protein cytoplasmic domain-like"/>
    <property type="match status" value="1"/>
</dbReference>
<protein>
    <recommendedName>
        <fullName evidence="7">Cation efflux protein transmembrane domain-containing protein</fullName>
    </recommendedName>
</protein>
<dbReference type="InterPro" id="IPR058533">
    <property type="entry name" value="Cation_efflux_TM"/>
</dbReference>
<keyword evidence="3" id="KW-0812">Transmembrane</keyword>
<feature type="region of interest" description="Disordered" evidence="6">
    <location>
        <begin position="1"/>
        <end position="116"/>
    </location>
</feature>
<feature type="compositionally biased region" description="Acidic residues" evidence="6">
    <location>
        <begin position="425"/>
        <end position="434"/>
    </location>
</feature>
<evidence type="ECO:0000256" key="5">
    <source>
        <dbReference type="ARBA" id="ARBA00023136"/>
    </source>
</evidence>
<accession>A0A316YYJ0</accession>
<evidence type="ECO:0000259" key="7">
    <source>
        <dbReference type="Pfam" id="PF01545"/>
    </source>
</evidence>
<feature type="region of interest" description="Disordered" evidence="6">
    <location>
        <begin position="237"/>
        <end position="281"/>
    </location>
</feature>
<dbReference type="InParanoid" id="A0A316YYJ0"/>
<feature type="compositionally biased region" description="Basic and acidic residues" evidence="6">
    <location>
        <begin position="374"/>
        <end position="383"/>
    </location>
</feature>
<feature type="compositionally biased region" description="Polar residues" evidence="6">
    <location>
        <begin position="326"/>
        <end position="341"/>
    </location>
</feature>